<evidence type="ECO:0000313" key="2">
    <source>
        <dbReference type="Proteomes" id="UP001322481"/>
    </source>
</evidence>
<evidence type="ECO:0000313" key="1">
    <source>
        <dbReference type="EMBL" id="WQB99176.1"/>
    </source>
</evidence>
<protein>
    <submittedName>
        <fullName evidence="1">Uncharacterized protein</fullName>
    </submittedName>
</protein>
<dbReference type="RefSeq" id="WP_322419223.1">
    <property type="nucleotide sequence ID" value="NZ_CP139858.1"/>
</dbReference>
<gene>
    <name evidence="1" type="ORF">U0R22_003349</name>
</gene>
<dbReference type="Proteomes" id="UP001322481">
    <property type="component" value="Chromosome"/>
</dbReference>
<dbReference type="EMBL" id="CP139858">
    <property type="protein sequence ID" value="WQB99176.1"/>
    <property type="molecule type" value="Genomic_DNA"/>
</dbReference>
<proteinExistence type="predicted"/>
<accession>A0ABZ0VR77</accession>
<keyword evidence="2" id="KW-1185">Reference proteome</keyword>
<reference evidence="1 2" key="1">
    <citation type="submission" date="2023-11" db="EMBL/GenBank/DDBJ databases">
        <authorList>
            <person name="Panchal A.K."/>
            <person name="Meaney J.S."/>
            <person name="Karas B.J."/>
            <person name="diCenzo G.C."/>
        </authorList>
    </citation>
    <scope>NUCLEOTIDE SEQUENCE [LARGE SCALE GENOMIC DNA]</scope>
    <source>
        <strain evidence="1 2">NZP2235</strain>
    </source>
</reference>
<name>A0ABZ0VR77_9HYPH</name>
<organism evidence="1 2">
    <name type="scientific">Mesorhizobium huakuii</name>
    <dbReference type="NCBI Taxonomy" id="28104"/>
    <lineage>
        <taxon>Bacteria</taxon>
        <taxon>Pseudomonadati</taxon>
        <taxon>Pseudomonadota</taxon>
        <taxon>Alphaproteobacteria</taxon>
        <taxon>Hyphomicrobiales</taxon>
        <taxon>Phyllobacteriaceae</taxon>
        <taxon>Mesorhizobium</taxon>
    </lineage>
</organism>
<sequence>MWEEFNKGRVLLVAAGATFYLLLALRPRFRLPTMAYLGGLLPSGGWTSFRSQLQALARQKPSALGTGFFIGLRIAFWTSNSGMKALFWGHEHRLRGTRRTQLQARPQTDRQIIAP</sequence>